<dbReference type="RefSeq" id="WP_159462524.1">
    <property type="nucleotide sequence ID" value="NZ_FZQA01000010.1"/>
</dbReference>
<reference evidence="11 12" key="1">
    <citation type="submission" date="2017-07" db="EMBL/GenBank/DDBJ databases">
        <authorList>
            <person name="Sun Z.S."/>
            <person name="Albrecht U."/>
            <person name="Echele G."/>
            <person name="Lee C.C."/>
        </authorList>
    </citation>
    <scope>NUCLEOTIDE SEQUENCE [LARGE SCALE GENOMIC DNA]</scope>
    <source>
        <strain evidence="11 12">CGMCC 1.12710</strain>
    </source>
</reference>
<keyword evidence="3" id="KW-0813">Transport</keyword>
<evidence type="ECO:0000256" key="5">
    <source>
        <dbReference type="ARBA" id="ARBA00022692"/>
    </source>
</evidence>
<protein>
    <submittedName>
        <fullName evidence="11">ABC-2 type transport system permease protein/lipopolysaccharide transport system permease protein</fullName>
    </submittedName>
</protein>
<keyword evidence="7" id="KW-0762">Sugar transport</keyword>
<dbReference type="Pfam" id="PF01061">
    <property type="entry name" value="ABC2_membrane"/>
    <property type="match status" value="1"/>
</dbReference>
<evidence type="ECO:0000313" key="12">
    <source>
        <dbReference type="Proteomes" id="UP000198346"/>
    </source>
</evidence>
<organism evidence="11 12">
    <name type="scientific">Amphiplicatus metriothermophilus</name>
    <dbReference type="NCBI Taxonomy" id="1519374"/>
    <lineage>
        <taxon>Bacteria</taxon>
        <taxon>Pseudomonadati</taxon>
        <taxon>Pseudomonadota</taxon>
        <taxon>Alphaproteobacteria</taxon>
        <taxon>Parvularculales</taxon>
        <taxon>Parvularculaceae</taxon>
        <taxon>Amphiplicatus</taxon>
    </lineage>
</organism>
<keyword evidence="5 9" id="KW-0812">Transmembrane</keyword>
<dbReference type="InterPro" id="IPR013525">
    <property type="entry name" value="ABC2_TM"/>
</dbReference>
<feature type="domain" description="ABC-2 type transporter transmembrane" evidence="10">
    <location>
        <begin position="32"/>
        <end position="233"/>
    </location>
</feature>
<evidence type="ECO:0000256" key="2">
    <source>
        <dbReference type="ARBA" id="ARBA00007783"/>
    </source>
</evidence>
<dbReference type="OrthoDB" id="9796017at2"/>
<evidence type="ECO:0000256" key="4">
    <source>
        <dbReference type="ARBA" id="ARBA00022475"/>
    </source>
</evidence>
<accession>A0A239Q103</accession>
<feature type="transmembrane region" description="Helical" evidence="9">
    <location>
        <begin position="48"/>
        <end position="69"/>
    </location>
</feature>
<evidence type="ECO:0000256" key="3">
    <source>
        <dbReference type="ARBA" id="ARBA00022448"/>
    </source>
</evidence>
<keyword evidence="6 9" id="KW-1133">Transmembrane helix</keyword>
<dbReference type="AlphaFoldDB" id="A0A239Q103"/>
<dbReference type="GO" id="GO:0005886">
    <property type="term" value="C:plasma membrane"/>
    <property type="evidence" value="ECO:0007669"/>
    <property type="project" value="UniProtKB-SubCell"/>
</dbReference>
<feature type="transmembrane region" description="Helical" evidence="9">
    <location>
        <begin position="156"/>
        <end position="180"/>
    </location>
</feature>
<dbReference type="PANTHER" id="PTHR30413">
    <property type="entry name" value="INNER MEMBRANE TRANSPORT PERMEASE"/>
    <property type="match status" value="1"/>
</dbReference>
<keyword evidence="7" id="KW-0625">Polysaccharide transport</keyword>
<name>A0A239Q103_9PROT</name>
<sequence>MSVTTVNSSAAATRPTLIFEDLAAGMRMSQVWRAFAWDEMQNRYRRSVLGLLWIAAAYFIFVVGVGFFFTGFSSATTSFFITYVALGYATFQFLMGNVTDGCQVFTSSASWIKSAALPYSIYVYKSVFRSLLTFGLQFAMALAIILYLGWRPTWHAVLAIPALGLFILDAVAIQYLFGLVAARFRDVIHLVGAITRLLIFVTPIIWVREEQGGMRGLIADVNPLTHFVEIFRHPLMGAEPRQLSWAVALALSAVIWLVAAAAAARMKRRLPFWV</sequence>
<evidence type="ECO:0000259" key="10">
    <source>
        <dbReference type="Pfam" id="PF01061"/>
    </source>
</evidence>
<dbReference type="GO" id="GO:0015774">
    <property type="term" value="P:polysaccharide transport"/>
    <property type="evidence" value="ECO:0007669"/>
    <property type="project" value="UniProtKB-KW"/>
</dbReference>
<gene>
    <name evidence="11" type="ORF">SAMN06297382_2952</name>
</gene>
<comment type="similarity">
    <text evidence="2">Belongs to the ABC-2 integral membrane protein family.</text>
</comment>
<keyword evidence="4" id="KW-1003">Cell membrane</keyword>
<evidence type="ECO:0000256" key="9">
    <source>
        <dbReference type="SAM" id="Phobius"/>
    </source>
</evidence>
<keyword evidence="12" id="KW-1185">Reference proteome</keyword>
<keyword evidence="8 9" id="KW-0472">Membrane</keyword>
<evidence type="ECO:0000256" key="6">
    <source>
        <dbReference type="ARBA" id="ARBA00022989"/>
    </source>
</evidence>
<dbReference type="Proteomes" id="UP000198346">
    <property type="component" value="Unassembled WGS sequence"/>
</dbReference>
<feature type="transmembrane region" description="Helical" evidence="9">
    <location>
        <begin position="187"/>
        <end position="207"/>
    </location>
</feature>
<dbReference type="EMBL" id="FZQA01000010">
    <property type="protein sequence ID" value="SNT75882.1"/>
    <property type="molecule type" value="Genomic_DNA"/>
</dbReference>
<feature type="transmembrane region" description="Helical" evidence="9">
    <location>
        <begin position="75"/>
        <end position="95"/>
    </location>
</feature>
<evidence type="ECO:0000256" key="7">
    <source>
        <dbReference type="ARBA" id="ARBA00023047"/>
    </source>
</evidence>
<evidence type="ECO:0000256" key="1">
    <source>
        <dbReference type="ARBA" id="ARBA00004651"/>
    </source>
</evidence>
<evidence type="ECO:0000313" key="11">
    <source>
        <dbReference type="EMBL" id="SNT75882.1"/>
    </source>
</evidence>
<feature type="transmembrane region" description="Helical" evidence="9">
    <location>
        <begin position="131"/>
        <end position="150"/>
    </location>
</feature>
<feature type="transmembrane region" description="Helical" evidence="9">
    <location>
        <begin position="243"/>
        <end position="264"/>
    </location>
</feature>
<dbReference type="GO" id="GO:0140359">
    <property type="term" value="F:ABC-type transporter activity"/>
    <property type="evidence" value="ECO:0007669"/>
    <property type="project" value="InterPro"/>
</dbReference>
<comment type="subcellular location">
    <subcellularLocation>
        <location evidence="1">Cell membrane</location>
        <topology evidence="1">Multi-pass membrane protein</topology>
    </subcellularLocation>
</comment>
<proteinExistence type="inferred from homology"/>
<dbReference type="GO" id="GO:0015920">
    <property type="term" value="P:lipopolysaccharide transport"/>
    <property type="evidence" value="ECO:0007669"/>
    <property type="project" value="TreeGrafter"/>
</dbReference>
<dbReference type="PANTHER" id="PTHR30413:SF10">
    <property type="entry name" value="CAPSULE POLYSACCHARIDE EXPORT INNER-MEMBRANE PROTEIN CTRC"/>
    <property type="match status" value="1"/>
</dbReference>
<evidence type="ECO:0000256" key="8">
    <source>
        <dbReference type="ARBA" id="ARBA00023136"/>
    </source>
</evidence>